<organism evidence="3 4">
    <name type="scientific">Temnothorax longispinosus</name>
    <dbReference type="NCBI Taxonomy" id="300112"/>
    <lineage>
        <taxon>Eukaryota</taxon>
        <taxon>Metazoa</taxon>
        <taxon>Ecdysozoa</taxon>
        <taxon>Arthropoda</taxon>
        <taxon>Hexapoda</taxon>
        <taxon>Insecta</taxon>
        <taxon>Pterygota</taxon>
        <taxon>Neoptera</taxon>
        <taxon>Endopterygota</taxon>
        <taxon>Hymenoptera</taxon>
        <taxon>Apocrita</taxon>
        <taxon>Aculeata</taxon>
        <taxon>Formicoidea</taxon>
        <taxon>Formicidae</taxon>
        <taxon>Myrmicinae</taxon>
        <taxon>Temnothorax</taxon>
    </lineage>
</organism>
<proteinExistence type="predicted"/>
<comment type="caution">
    <text evidence="3">The sequence shown here is derived from an EMBL/GenBank/DDBJ whole genome shotgun (WGS) entry which is preliminary data.</text>
</comment>
<evidence type="ECO:0000313" key="3">
    <source>
        <dbReference type="EMBL" id="TGZ56528.1"/>
    </source>
</evidence>
<keyword evidence="1" id="KW-0812">Transmembrane</keyword>
<name>A0A4S2L7H6_9HYME</name>
<accession>A0A4S2L7H6</accession>
<dbReference type="AlphaFoldDB" id="A0A4S2L7H6"/>
<evidence type="ECO:0000256" key="1">
    <source>
        <dbReference type="SAM" id="Phobius"/>
    </source>
</evidence>
<feature type="signal peptide" evidence="2">
    <location>
        <begin position="1"/>
        <end position="16"/>
    </location>
</feature>
<dbReference type="EMBL" id="QBLH01000329">
    <property type="protein sequence ID" value="TGZ56528.1"/>
    <property type="molecule type" value="Genomic_DNA"/>
</dbReference>
<protein>
    <recommendedName>
        <fullName evidence="5">Secreted protein</fullName>
    </recommendedName>
</protein>
<reference evidence="3 4" key="1">
    <citation type="journal article" date="2019" name="Philos. Trans. R. Soc. Lond., B, Biol. Sci.">
        <title>Ant behaviour and brain gene expression of defending hosts depend on the ecological success of the intruding social parasite.</title>
        <authorList>
            <person name="Kaur R."/>
            <person name="Stoldt M."/>
            <person name="Jongepier E."/>
            <person name="Feldmeyer B."/>
            <person name="Menzel F."/>
            <person name="Bornberg-Bauer E."/>
            <person name="Foitzik S."/>
        </authorList>
    </citation>
    <scope>NUCLEOTIDE SEQUENCE [LARGE SCALE GENOMIC DNA]</scope>
    <source>
        <tissue evidence="3">Whole body</tissue>
    </source>
</reference>
<keyword evidence="4" id="KW-1185">Reference proteome</keyword>
<keyword evidence="1" id="KW-1133">Transmembrane helix</keyword>
<keyword evidence="1" id="KW-0472">Membrane</keyword>
<keyword evidence="2" id="KW-0732">Signal</keyword>
<sequence length="130" mass="15001">MRPLYIVIALRATCDAVIITAMCAVPIFAMGIEDVAACNCEHCDEERVIGLREETTTQAMYEEDSDNDGNRTICARNRDFNDRTFQSVCYMLCYNRCTTYRMVAVKENDIKKYVMIAYRPNYYKLRDGAC</sequence>
<dbReference type="Proteomes" id="UP000310200">
    <property type="component" value="Unassembled WGS sequence"/>
</dbReference>
<gene>
    <name evidence="3" type="ORF">DBV15_10555</name>
</gene>
<evidence type="ECO:0008006" key="5">
    <source>
        <dbReference type="Google" id="ProtNLM"/>
    </source>
</evidence>
<evidence type="ECO:0000256" key="2">
    <source>
        <dbReference type="SAM" id="SignalP"/>
    </source>
</evidence>
<evidence type="ECO:0000313" key="4">
    <source>
        <dbReference type="Proteomes" id="UP000310200"/>
    </source>
</evidence>
<feature type="chain" id="PRO_5020194686" description="Secreted protein" evidence="2">
    <location>
        <begin position="17"/>
        <end position="130"/>
    </location>
</feature>
<feature type="transmembrane region" description="Helical" evidence="1">
    <location>
        <begin position="12"/>
        <end position="32"/>
    </location>
</feature>